<dbReference type="Proteomes" id="UP000799755">
    <property type="component" value="Unassembled WGS sequence"/>
</dbReference>
<evidence type="ECO:0000313" key="2">
    <source>
        <dbReference type="Proteomes" id="UP000799755"/>
    </source>
</evidence>
<dbReference type="EMBL" id="MU003496">
    <property type="protein sequence ID" value="KAF2475490.1"/>
    <property type="molecule type" value="Genomic_DNA"/>
</dbReference>
<accession>A0ACB6RAW7</accession>
<keyword evidence="2" id="KW-1185">Reference proteome</keyword>
<sequence>MQHEHSTPWGADQIYCETASVDVSPTNATVPFIPESPETCRSQPRMSPLNLDLQNENSTRIPGFRFNGDWPMLPAPAHPDVVVDHQLDESSSIDLQDDSSEGLTTVSVPDLIEDRQDSWSSVGSAEGKAVEPWSKFNLRLPGISCRECGASFTGEWQKGNHSRHVRHKHAPPQQDPRLQCEVCHKWFHRSDAKKEHQRKKHGDHGESPPRMTHVNESNPASSHPDIPTEASLDRTALGAWINSQDPRLVYSGEPSASPVASVLQPSMIFVENPYIPKDMVSGILRLLDPRVDPTFTNRIFNGLDLVIGNLFERFPNDPLIIGFIKALRRTDLGFQLCFASSSSSSNVFTHWTLASSDVGAISCANGSVQSTQSPGQAPHPSSSLLQTPYSPPGGISNSRGKGRSGRDKPQNSIGLGSHHPRKTDSRRLLACPNKKHCEADGQRPLCRFEGAVNMWGVMQHLRSRDHRHFLPSLSVCRMCWKFSTHEGSSQNLCISGNCKRRPQPRGPRVAEHWRDLFREIYPESARIPNPYVDDPGWTEAGPSTTANSVIVQELTQPQNDLPFLGDGLGKNDTAPFLTLTPFAPRPNGMIFNPEEERAGQIAEAAAMEVIQRLCNSFQSGSDSLYQSMDQLMSEARPLESPHLQELSDRFRDIASDLLARLRTSAEARLQLRPQQDLPHFTHDDSTYFCAASPFQSSPDSFQDSTYGSWLKLPLQNDRHSSAPPSSSFRPEEYTIPPELSGLSPGLNLAAARPFPMTSQFEMVRSHSYGSLPPQ</sequence>
<organism evidence="1 2">
    <name type="scientific">Lindgomyces ingoldianus</name>
    <dbReference type="NCBI Taxonomy" id="673940"/>
    <lineage>
        <taxon>Eukaryota</taxon>
        <taxon>Fungi</taxon>
        <taxon>Dikarya</taxon>
        <taxon>Ascomycota</taxon>
        <taxon>Pezizomycotina</taxon>
        <taxon>Dothideomycetes</taxon>
        <taxon>Pleosporomycetidae</taxon>
        <taxon>Pleosporales</taxon>
        <taxon>Lindgomycetaceae</taxon>
        <taxon>Lindgomyces</taxon>
    </lineage>
</organism>
<name>A0ACB6RAW7_9PLEO</name>
<evidence type="ECO:0000313" key="1">
    <source>
        <dbReference type="EMBL" id="KAF2475490.1"/>
    </source>
</evidence>
<comment type="caution">
    <text evidence="1">The sequence shown here is derived from an EMBL/GenBank/DDBJ whole genome shotgun (WGS) entry which is preliminary data.</text>
</comment>
<proteinExistence type="predicted"/>
<protein>
    <submittedName>
        <fullName evidence="1">Uncharacterized protein</fullName>
    </submittedName>
</protein>
<gene>
    <name evidence="1" type="ORF">BDR25DRAFT_382504</name>
</gene>
<reference evidence="1" key="1">
    <citation type="journal article" date="2020" name="Stud. Mycol.">
        <title>101 Dothideomycetes genomes: a test case for predicting lifestyles and emergence of pathogens.</title>
        <authorList>
            <person name="Haridas S."/>
            <person name="Albert R."/>
            <person name="Binder M."/>
            <person name="Bloem J."/>
            <person name="Labutti K."/>
            <person name="Salamov A."/>
            <person name="Andreopoulos B."/>
            <person name="Baker S."/>
            <person name="Barry K."/>
            <person name="Bills G."/>
            <person name="Bluhm B."/>
            <person name="Cannon C."/>
            <person name="Castanera R."/>
            <person name="Culley D."/>
            <person name="Daum C."/>
            <person name="Ezra D."/>
            <person name="Gonzalez J."/>
            <person name="Henrissat B."/>
            <person name="Kuo A."/>
            <person name="Liang C."/>
            <person name="Lipzen A."/>
            <person name="Lutzoni F."/>
            <person name="Magnuson J."/>
            <person name="Mondo S."/>
            <person name="Nolan M."/>
            <person name="Ohm R."/>
            <person name="Pangilinan J."/>
            <person name="Park H.-J."/>
            <person name="Ramirez L."/>
            <person name="Alfaro M."/>
            <person name="Sun H."/>
            <person name="Tritt A."/>
            <person name="Yoshinaga Y."/>
            <person name="Zwiers L.-H."/>
            <person name="Turgeon B."/>
            <person name="Goodwin S."/>
            <person name="Spatafora J."/>
            <person name="Crous P."/>
            <person name="Grigoriev I."/>
        </authorList>
    </citation>
    <scope>NUCLEOTIDE SEQUENCE</scope>
    <source>
        <strain evidence="1">ATCC 200398</strain>
    </source>
</reference>